<dbReference type="Gene3D" id="1.20.140.40">
    <property type="entry name" value="Invertase/pectin methylesterase inhibitor family protein"/>
    <property type="match status" value="1"/>
</dbReference>
<comment type="similarity">
    <text evidence="3">In the N-terminal section; belongs to the PMEI family.</text>
</comment>
<keyword evidence="5" id="KW-0134">Cell wall</keyword>
<evidence type="ECO:0000256" key="8">
    <source>
        <dbReference type="PROSITE-ProRule" id="PRU10040"/>
    </source>
</evidence>
<evidence type="ECO:0000256" key="9">
    <source>
        <dbReference type="RuleBase" id="RU000589"/>
    </source>
</evidence>
<dbReference type="Proteomes" id="UP001367508">
    <property type="component" value="Unassembled WGS sequence"/>
</dbReference>
<comment type="pathway">
    <text evidence="2 9">Glycan metabolism; pectin degradation; 2-dehydro-3-deoxy-D-gluconate from pectin: step 1/5.</text>
</comment>
<dbReference type="GO" id="GO:0042545">
    <property type="term" value="P:cell wall modification"/>
    <property type="evidence" value="ECO:0007669"/>
    <property type="project" value="UniProtKB-UniRule"/>
</dbReference>
<dbReference type="InterPro" id="IPR006501">
    <property type="entry name" value="Pectinesterase_inhib_dom"/>
</dbReference>
<dbReference type="PANTHER" id="PTHR31707">
    <property type="entry name" value="PECTINESTERASE"/>
    <property type="match status" value="1"/>
</dbReference>
<dbReference type="InterPro" id="IPR035513">
    <property type="entry name" value="Invertase/methylesterase_inhib"/>
</dbReference>
<dbReference type="SMART" id="SM00856">
    <property type="entry name" value="PMEI"/>
    <property type="match status" value="1"/>
</dbReference>
<dbReference type="InterPro" id="IPR011050">
    <property type="entry name" value="Pectin_lyase_fold/virulence"/>
</dbReference>
<evidence type="ECO:0000313" key="12">
    <source>
        <dbReference type="EMBL" id="KAK7328646.1"/>
    </source>
</evidence>
<keyword evidence="9" id="KW-0732">Signal</keyword>
<evidence type="ECO:0000256" key="6">
    <source>
        <dbReference type="ARBA" id="ARBA00022801"/>
    </source>
</evidence>
<feature type="active site" evidence="8">
    <location>
        <position position="378"/>
    </location>
</feature>
<dbReference type="EMBL" id="JAYMYQ010000005">
    <property type="protein sequence ID" value="KAK7328646.1"/>
    <property type="molecule type" value="Genomic_DNA"/>
</dbReference>
<sequence length="541" mass="60198">MASSPHKLFLLLLVIFFSHSSAFHSSNASTTLHKKLSSLRSFCRTTPHPEVCFNSLKLSISINISPNIINYLLQSLQVAISETTKLSNLFHNAGHKNIIEKQRGAVQDCKELHQSTLASLERSLSGIQSSNYRNLVDARAYLSAALTNKNTCLEGLDSASGVMKPVLVKSVINTYKHVGNSLSMLPKPRMGTPKSNKNQPSMGAPKWLSSRDHGLLQSSDGEEYDPNEVLVVAADGTGNFSTITEAINFAPDNSTVRTVIYVKEGIYEENVEIPSYKTNIVMLGDGSDVTVITGNRSVGDGWTTFRSATLAVSGDGFLARDIAIENSAGPEKHQAVALRVNADLTAFYRCAIFGYQDSLYVHSFRQFYRECDIYGTIDFIFGNAAVVLQECNIISRMPLPGQFTVITAQSRDSPDEETGISIQRCQIIATNDLYYNSSRVRSYLGRPWRVYSRTVYLESYIDNFIDPKGWTKWSNNNDQGLDTLYYGEYENYGPGSSTDNRVEWLGYQIMDDTDAYNFTVSEFINGDDWLESTSFPYDDGI</sequence>
<dbReference type="NCBIfam" id="TIGR01614">
    <property type="entry name" value="PME_inhib"/>
    <property type="match status" value="1"/>
</dbReference>
<dbReference type="CDD" id="cd15798">
    <property type="entry name" value="PMEI-like_3"/>
    <property type="match status" value="1"/>
</dbReference>
<accession>A0AAN9L4M8</accession>
<evidence type="ECO:0000256" key="5">
    <source>
        <dbReference type="ARBA" id="ARBA00022512"/>
    </source>
</evidence>
<evidence type="ECO:0000256" key="1">
    <source>
        <dbReference type="ARBA" id="ARBA00004191"/>
    </source>
</evidence>
<feature type="region of interest" description="Disordered" evidence="10">
    <location>
        <begin position="183"/>
        <end position="208"/>
    </location>
</feature>
<keyword evidence="6 9" id="KW-0378">Hydrolase</keyword>
<dbReference type="InterPro" id="IPR012334">
    <property type="entry name" value="Pectin_lyas_fold"/>
</dbReference>
<feature type="chain" id="PRO_5042668625" description="Pectinesterase" evidence="9">
    <location>
        <begin position="23"/>
        <end position="541"/>
    </location>
</feature>
<feature type="domain" description="Pectinesterase inhibitor" evidence="11">
    <location>
        <begin position="34"/>
        <end position="184"/>
    </location>
</feature>
<comment type="subcellular location">
    <subcellularLocation>
        <location evidence="1">Secreted</location>
        <location evidence="1">Cell wall</location>
    </subcellularLocation>
</comment>
<comment type="caution">
    <text evidence="12">The sequence shown here is derived from an EMBL/GenBank/DDBJ whole genome shotgun (WGS) entry which is preliminary data.</text>
</comment>
<name>A0AAN9L4M8_CANGL</name>
<reference evidence="12 13" key="1">
    <citation type="submission" date="2024-01" db="EMBL/GenBank/DDBJ databases">
        <title>The genomes of 5 underutilized Papilionoideae crops provide insights into root nodulation and disease resistanc.</title>
        <authorList>
            <person name="Jiang F."/>
        </authorList>
    </citation>
    <scope>NUCLEOTIDE SEQUENCE [LARGE SCALE GENOMIC DNA]</scope>
    <source>
        <strain evidence="12">LVBAO_FW01</strain>
        <tissue evidence="12">Leaves</tissue>
    </source>
</reference>
<evidence type="ECO:0000256" key="2">
    <source>
        <dbReference type="ARBA" id="ARBA00005184"/>
    </source>
</evidence>
<dbReference type="FunFam" id="1.20.140.40:FF:000022">
    <property type="entry name" value="Pectinesterase"/>
    <property type="match status" value="1"/>
</dbReference>
<dbReference type="SUPFAM" id="SSF101148">
    <property type="entry name" value="Plant invertase/pectin methylesterase inhibitor"/>
    <property type="match status" value="1"/>
</dbReference>
<evidence type="ECO:0000256" key="4">
    <source>
        <dbReference type="ARBA" id="ARBA00007786"/>
    </source>
</evidence>
<comment type="catalytic activity">
    <reaction evidence="9">
        <text>[(1-&gt;4)-alpha-D-galacturonosyl methyl ester](n) + n H2O = [(1-&gt;4)-alpha-D-galacturonosyl](n) + n methanol + n H(+)</text>
        <dbReference type="Rhea" id="RHEA:22380"/>
        <dbReference type="Rhea" id="RHEA-COMP:14570"/>
        <dbReference type="Rhea" id="RHEA-COMP:14573"/>
        <dbReference type="ChEBI" id="CHEBI:15377"/>
        <dbReference type="ChEBI" id="CHEBI:15378"/>
        <dbReference type="ChEBI" id="CHEBI:17790"/>
        <dbReference type="ChEBI" id="CHEBI:140522"/>
        <dbReference type="ChEBI" id="CHEBI:140523"/>
        <dbReference type="EC" id="3.1.1.11"/>
    </reaction>
</comment>
<dbReference type="AlphaFoldDB" id="A0AAN9L4M8"/>
<dbReference type="GO" id="GO:0045490">
    <property type="term" value="P:pectin catabolic process"/>
    <property type="evidence" value="ECO:0007669"/>
    <property type="project" value="UniProtKB-UniRule"/>
</dbReference>
<dbReference type="EC" id="3.1.1.11" evidence="9"/>
<dbReference type="Pfam" id="PF04043">
    <property type="entry name" value="PMEI"/>
    <property type="match status" value="1"/>
</dbReference>
<proteinExistence type="inferred from homology"/>
<protein>
    <recommendedName>
        <fullName evidence="9">Pectinesterase</fullName>
        <ecNumber evidence="9">3.1.1.11</ecNumber>
    </recommendedName>
</protein>
<dbReference type="PROSITE" id="PS00503">
    <property type="entry name" value="PECTINESTERASE_2"/>
    <property type="match status" value="1"/>
</dbReference>
<organism evidence="12 13">
    <name type="scientific">Canavalia gladiata</name>
    <name type="common">Sword bean</name>
    <name type="synonym">Dolichos gladiatus</name>
    <dbReference type="NCBI Taxonomy" id="3824"/>
    <lineage>
        <taxon>Eukaryota</taxon>
        <taxon>Viridiplantae</taxon>
        <taxon>Streptophyta</taxon>
        <taxon>Embryophyta</taxon>
        <taxon>Tracheophyta</taxon>
        <taxon>Spermatophyta</taxon>
        <taxon>Magnoliopsida</taxon>
        <taxon>eudicotyledons</taxon>
        <taxon>Gunneridae</taxon>
        <taxon>Pentapetalae</taxon>
        <taxon>rosids</taxon>
        <taxon>fabids</taxon>
        <taxon>Fabales</taxon>
        <taxon>Fabaceae</taxon>
        <taxon>Papilionoideae</taxon>
        <taxon>50 kb inversion clade</taxon>
        <taxon>NPAAA clade</taxon>
        <taxon>indigoferoid/millettioid clade</taxon>
        <taxon>Phaseoleae</taxon>
        <taxon>Canavalia</taxon>
    </lineage>
</organism>
<keyword evidence="7 9" id="KW-0063">Aspartyl esterase</keyword>
<dbReference type="InterPro" id="IPR000070">
    <property type="entry name" value="Pectinesterase_cat"/>
</dbReference>
<gene>
    <name evidence="12" type="ORF">VNO77_22760</name>
</gene>
<dbReference type="GO" id="GO:0030599">
    <property type="term" value="F:pectinesterase activity"/>
    <property type="evidence" value="ECO:0007669"/>
    <property type="project" value="UniProtKB-UniRule"/>
</dbReference>
<dbReference type="GO" id="GO:0004857">
    <property type="term" value="F:enzyme inhibitor activity"/>
    <property type="evidence" value="ECO:0007669"/>
    <property type="project" value="InterPro"/>
</dbReference>
<keyword evidence="5" id="KW-0964">Secreted</keyword>
<evidence type="ECO:0000256" key="10">
    <source>
        <dbReference type="SAM" id="MobiDB-lite"/>
    </source>
</evidence>
<keyword evidence="13" id="KW-1185">Reference proteome</keyword>
<evidence type="ECO:0000256" key="7">
    <source>
        <dbReference type="ARBA" id="ARBA00023085"/>
    </source>
</evidence>
<dbReference type="Gene3D" id="2.160.20.10">
    <property type="entry name" value="Single-stranded right-handed beta-helix, Pectin lyase-like"/>
    <property type="match status" value="1"/>
</dbReference>
<evidence type="ECO:0000313" key="13">
    <source>
        <dbReference type="Proteomes" id="UP001367508"/>
    </source>
</evidence>
<evidence type="ECO:0000256" key="3">
    <source>
        <dbReference type="ARBA" id="ARBA00006027"/>
    </source>
</evidence>
<evidence type="ECO:0000259" key="11">
    <source>
        <dbReference type="SMART" id="SM00856"/>
    </source>
</evidence>
<dbReference type="FunFam" id="2.160.20.10:FF:000001">
    <property type="entry name" value="Pectinesterase"/>
    <property type="match status" value="1"/>
</dbReference>
<feature type="signal peptide" evidence="9">
    <location>
        <begin position="1"/>
        <end position="22"/>
    </location>
</feature>
<dbReference type="SUPFAM" id="SSF51126">
    <property type="entry name" value="Pectin lyase-like"/>
    <property type="match status" value="1"/>
</dbReference>
<comment type="similarity">
    <text evidence="4">In the C-terminal section; belongs to the pectinesterase family.</text>
</comment>
<dbReference type="Pfam" id="PF01095">
    <property type="entry name" value="Pectinesterase"/>
    <property type="match status" value="1"/>
</dbReference>
<dbReference type="InterPro" id="IPR033131">
    <property type="entry name" value="Pectinesterase_Asp_AS"/>
</dbReference>